<dbReference type="GeneID" id="94432660"/>
<organism evidence="1 2">
    <name type="scientific">Cystoisospora suis</name>
    <dbReference type="NCBI Taxonomy" id="483139"/>
    <lineage>
        <taxon>Eukaryota</taxon>
        <taxon>Sar</taxon>
        <taxon>Alveolata</taxon>
        <taxon>Apicomplexa</taxon>
        <taxon>Conoidasida</taxon>
        <taxon>Coccidia</taxon>
        <taxon>Eucoccidiorida</taxon>
        <taxon>Eimeriorina</taxon>
        <taxon>Sarcocystidae</taxon>
        <taxon>Cystoisospora</taxon>
    </lineage>
</organism>
<name>A0A2C6KH27_9APIC</name>
<dbReference type="RefSeq" id="XP_067918572.1">
    <property type="nucleotide sequence ID" value="XM_068069449.1"/>
</dbReference>
<feature type="non-terminal residue" evidence="1">
    <location>
        <position position="1"/>
    </location>
</feature>
<protein>
    <submittedName>
        <fullName evidence="1">Uncharacterized protein</fullName>
    </submittedName>
</protein>
<dbReference type="AlphaFoldDB" id="A0A2C6KH27"/>
<dbReference type="EMBL" id="MIGC01005535">
    <property type="protein sequence ID" value="PHJ16847.1"/>
    <property type="molecule type" value="Genomic_DNA"/>
</dbReference>
<evidence type="ECO:0000313" key="1">
    <source>
        <dbReference type="EMBL" id="PHJ16847.1"/>
    </source>
</evidence>
<dbReference type="Proteomes" id="UP000221165">
    <property type="component" value="Unassembled WGS sequence"/>
</dbReference>
<keyword evidence="2" id="KW-1185">Reference proteome</keyword>
<dbReference type="VEuPathDB" id="ToxoDB:CSUI_009333"/>
<reference evidence="1 2" key="1">
    <citation type="journal article" date="2017" name="Int. J. Parasitol.">
        <title>The genome of the protozoan parasite Cystoisospora suis and a reverse vaccinology approach to identify vaccine candidates.</title>
        <authorList>
            <person name="Palmieri N."/>
            <person name="Shrestha A."/>
            <person name="Ruttkowski B."/>
            <person name="Beck T."/>
            <person name="Vogl C."/>
            <person name="Tomley F."/>
            <person name="Blake D.P."/>
            <person name="Joachim A."/>
        </authorList>
    </citation>
    <scope>NUCLEOTIDE SEQUENCE [LARGE SCALE GENOMIC DNA]</scope>
    <source>
        <strain evidence="1 2">Wien I</strain>
    </source>
</reference>
<accession>A0A2C6KH27</accession>
<evidence type="ECO:0000313" key="2">
    <source>
        <dbReference type="Proteomes" id="UP000221165"/>
    </source>
</evidence>
<comment type="caution">
    <text evidence="1">The sequence shown here is derived from an EMBL/GenBank/DDBJ whole genome shotgun (WGS) entry which is preliminary data.</text>
</comment>
<sequence length="87" mass="9038">EQERAGNLSCNAAVAALPGTLASWLNQGDRPPYTPDAAVLRSSPGIPSPPVRRKAFLRLAFSHEGTVSTAGLVNLCSSSSSDLSSQE</sequence>
<gene>
    <name evidence="1" type="ORF">CSUI_009333</name>
</gene>
<proteinExistence type="predicted"/>